<dbReference type="AlphaFoldDB" id="A0A932GRM2"/>
<organism evidence="2 3">
    <name type="scientific">Tectimicrobiota bacterium</name>
    <dbReference type="NCBI Taxonomy" id="2528274"/>
    <lineage>
        <taxon>Bacteria</taxon>
        <taxon>Pseudomonadati</taxon>
        <taxon>Nitrospinota/Tectimicrobiota group</taxon>
        <taxon>Candidatus Tectimicrobiota</taxon>
    </lineage>
</organism>
<dbReference type="Pfam" id="PF00557">
    <property type="entry name" value="Peptidase_M24"/>
    <property type="match status" value="1"/>
</dbReference>
<name>A0A932GRM2_UNCTE</name>
<dbReference type="PANTHER" id="PTHR46112">
    <property type="entry name" value="AMINOPEPTIDASE"/>
    <property type="match status" value="1"/>
</dbReference>
<dbReference type="PANTHER" id="PTHR46112:SF2">
    <property type="entry name" value="XAA-PRO AMINOPEPTIDASE P-RELATED"/>
    <property type="match status" value="1"/>
</dbReference>
<comment type="caution">
    <text evidence="2">The sequence shown here is derived from an EMBL/GenBank/DDBJ whole genome shotgun (WGS) entry which is preliminary data.</text>
</comment>
<sequence length="98" mass="11034">GEIAVAMNQVFGNAGYAEYCRPPYMRVRGHGLGYRTMPFEEIVEENQSEIKPGMVFVVHPNQYIPETGYLLLGDTVQITDSGHELLTKTEPKLFSIEI</sequence>
<dbReference type="Gene3D" id="3.90.230.10">
    <property type="entry name" value="Creatinase/methionine aminopeptidase superfamily"/>
    <property type="match status" value="1"/>
</dbReference>
<dbReference type="EMBL" id="JACPSX010000241">
    <property type="protein sequence ID" value="MBI3015854.1"/>
    <property type="molecule type" value="Genomic_DNA"/>
</dbReference>
<reference evidence="2" key="1">
    <citation type="submission" date="2020-07" db="EMBL/GenBank/DDBJ databases">
        <title>Huge and variable diversity of episymbiotic CPR bacteria and DPANN archaea in groundwater ecosystems.</title>
        <authorList>
            <person name="He C.Y."/>
            <person name="Keren R."/>
            <person name="Whittaker M."/>
            <person name="Farag I.F."/>
            <person name="Doudna J."/>
            <person name="Cate J.H.D."/>
            <person name="Banfield J.F."/>
        </authorList>
    </citation>
    <scope>NUCLEOTIDE SEQUENCE</scope>
    <source>
        <strain evidence="2">NC_groundwater_717_Ag_S-0.2um_59_8</strain>
    </source>
</reference>
<feature type="non-terminal residue" evidence="2">
    <location>
        <position position="1"/>
    </location>
</feature>
<dbReference type="InterPro" id="IPR050659">
    <property type="entry name" value="Peptidase_M24B"/>
</dbReference>
<protein>
    <submittedName>
        <fullName evidence="2">M24 family metallopeptidase</fullName>
    </submittedName>
</protein>
<proteinExistence type="predicted"/>
<feature type="domain" description="Peptidase M24" evidence="1">
    <location>
        <begin position="2"/>
        <end position="80"/>
    </location>
</feature>
<dbReference type="InterPro" id="IPR000994">
    <property type="entry name" value="Pept_M24"/>
</dbReference>
<evidence type="ECO:0000313" key="3">
    <source>
        <dbReference type="Proteomes" id="UP000741360"/>
    </source>
</evidence>
<dbReference type="InterPro" id="IPR036005">
    <property type="entry name" value="Creatinase/aminopeptidase-like"/>
</dbReference>
<dbReference type="Proteomes" id="UP000741360">
    <property type="component" value="Unassembled WGS sequence"/>
</dbReference>
<dbReference type="SUPFAM" id="SSF55920">
    <property type="entry name" value="Creatinase/aminopeptidase"/>
    <property type="match status" value="1"/>
</dbReference>
<evidence type="ECO:0000313" key="2">
    <source>
        <dbReference type="EMBL" id="MBI3015854.1"/>
    </source>
</evidence>
<evidence type="ECO:0000259" key="1">
    <source>
        <dbReference type="Pfam" id="PF00557"/>
    </source>
</evidence>
<accession>A0A932GRM2</accession>
<gene>
    <name evidence="2" type="ORF">HYY65_12550</name>
</gene>